<dbReference type="AlphaFoldDB" id="D4N5I3"/>
<feature type="transmembrane region" description="Helical" evidence="1">
    <location>
        <begin position="60"/>
        <end position="77"/>
    </location>
</feature>
<feature type="transmembrane region" description="Helical" evidence="1">
    <location>
        <begin position="35"/>
        <end position="54"/>
    </location>
</feature>
<gene>
    <name evidence="2" type="primary">trbO</name>
</gene>
<accession>D4N5I3</accession>
<keyword evidence="1" id="KW-0812">Transmembrane</keyword>
<evidence type="ECO:0000313" key="2">
    <source>
        <dbReference type="EMBL" id="ADD63287.1"/>
    </source>
</evidence>
<sequence>MDFHAFMKRYTFGLFGVIKSYCDWAELQAKSQGDLLLLAFGPLLLLGLVLWSLPAWIGKTIALILLAPVLYLAFVALQHYSRRGGRK</sequence>
<keyword evidence="1" id="KW-1133">Transmembrane helix</keyword>
<protein>
    <submittedName>
        <fullName evidence="2">TrbO mating pair formation protein</fullName>
    </submittedName>
</protein>
<keyword evidence="2" id="KW-0614">Plasmid</keyword>
<name>D4N5I3_9BACT</name>
<proteinExistence type="predicted"/>
<evidence type="ECO:0000256" key="1">
    <source>
        <dbReference type="SAM" id="Phobius"/>
    </source>
</evidence>
<geneLocation type="plasmid" evidence="2">
    <name>pAKD4</name>
</geneLocation>
<dbReference type="EMBL" id="GQ983559">
    <property type="protein sequence ID" value="ADD63287.1"/>
    <property type="molecule type" value="Genomic_DNA"/>
</dbReference>
<keyword evidence="1" id="KW-0472">Membrane</keyword>
<organism evidence="2">
    <name type="scientific">uncultured bacterium pAKD4</name>
    <dbReference type="NCBI Taxonomy" id="743682"/>
    <lineage>
        <taxon>Bacteria</taxon>
        <taxon>environmental samples</taxon>
    </lineage>
</organism>
<reference evidence="2" key="1">
    <citation type="journal article" date="2010" name="Plasmid">
        <title>Comparative genomics of pAKD4, the prototype IncP-1delta plasmid with a complete backbone.</title>
        <authorList>
            <person name="Sen D."/>
            <person name="Yano H."/>
            <person name="Suzuki H."/>
            <person name="Krol J.E."/>
            <person name="Rogers L."/>
            <person name="Brown C.J."/>
            <person name="Top E.M."/>
        </authorList>
    </citation>
    <scope>NUCLEOTIDE SEQUENCE</scope>
    <source>
        <plasmid evidence="2">pAKD4</plasmid>
    </source>
</reference>